<dbReference type="InterPro" id="IPR036236">
    <property type="entry name" value="Znf_C2H2_sf"/>
</dbReference>
<evidence type="ECO:0000256" key="7">
    <source>
        <dbReference type="ARBA" id="ARBA00023015"/>
    </source>
</evidence>
<dbReference type="PANTHER" id="PTHR23235">
    <property type="entry name" value="KRUEPPEL-LIKE TRANSCRIPTION FACTOR"/>
    <property type="match status" value="1"/>
</dbReference>
<dbReference type="FunFam" id="3.30.160.60:FF:002716">
    <property type="entry name" value="Zinc finger protein 212"/>
    <property type="match status" value="1"/>
</dbReference>
<dbReference type="GO" id="GO:0042802">
    <property type="term" value="F:identical protein binding"/>
    <property type="evidence" value="ECO:0007669"/>
    <property type="project" value="UniProtKB-ARBA"/>
</dbReference>
<dbReference type="AlphaFoldDB" id="U4U9D2"/>
<feature type="domain" description="C2H2-type" evidence="13">
    <location>
        <begin position="164"/>
        <end position="191"/>
    </location>
</feature>
<comment type="subcellular location">
    <subcellularLocation>
        <location evidence="1">Nucleus</location>
    </subcellularLocation>
</comment>
<dbReference type="PANTHER" id="PTHR23235:SF142">
    <property type="entry name" value="ZINC FINGER PROTEIN 384"/>
    <property type="match status" value="1"/>
</dbReference>
<keyword evidence="6" id="KW-0862">Zinc</keyword>
<evidence type="ECO:0000256" key="10">
    <source>
        <dbReference type="ARBA" id="ARBA00023242"/>
    </source>
</evidence>
<dbReference type="FunFam" id="3.30.160.60:FF:001498">
    <property type="entry name" value="Zinc finger protein 404"/>
    <property type="match status" value="1"/>
</dbReference>
<dbReference type="SUPFAM" id="SSF57667">
    <property type="entry name" value="beta-beta-alpha zinc fingers"/>
    <property type="match status" value="2"/>
</dbReference>
<keyword evidence="8" id="KW-0238">DNA-binding</keyword>
<evidence type="ECO:0000256" key="2">
    <source>
        <dbReference type="ARBA" id="ARBA00006991"/>
    </source>
</evidence>
<dbReference type="PROSITE" id="PS50157">
    <property type="entry name" value="ZINC_FINGER_C2H2_2"/>
    <property type="match status" value="4"/>
</dbReference>
<dbReference type="FunFam" id="3.30.160.60:FF:000130">
    <property type="entry name" value="Spalt-like transcription factor 4"/>
    <property type="match status" value="1"/>
</dbReference>
<dbReference type="GO" id="GO:0000978">
    <property type="term" value="F:RNA polymerase II cis-regulatory region sequence-specific DNA binding"/>
    <property type="evidence" value="ECO:0007669"/>
    <property type="project" value="TreeGrafter"/>
</dbReference>
<dbReference type="SMART" id="SM00355">
    <property type="entry name" value="ZnF_C2H2"/>
    <property type="match status" value="5"/>
</dbReference>
<evidence type="ECO:0000256" key="1">
    <source>
        <dbReference type="ARBA" id="ARBA00004123"/>
    </source>
</evidence>
<sequence>MESQGFEGDDFFPSLEPMVIINSQDDEDDDHDNFGADGTRDSWSCLAKPSNDDSTPRLEPEISIFPVNRKQPSTFKIKLFGNGFKNHSATSKKSNKATESKNTGSRTPVRLVSKDEAMKAAEPYTKRKSSPLAKCPLCKKFFKRMKTHLMKHQVLENQEQCSTLICEICKKAFNNHSNLQIHMRTHTGDKPYVCVVCNKSFSQSCNLVNHVRIHTGEKPFACPYCDKAFTQSGNLNNHIRLHTDEKPFRCHFCEKAFTQSGNLNSHIRNNHKYKNSNALLANFHQANEKSEIAGIYAGLQDNVNM</sequence>
<keyword evidence="9" id="KW-0804">Transcription</keyword>
<dbReference type="GO" id="GO:0005634">
    <property type="term" value="C:nucleus"/>
    <property type="evidence" value="ECO:0007669"/>
    <property type="project" value="UniProtKB-SubCell"/>
</dbReference>
<dbReference type="PROSITE" id="PS00028">
    <property type="entry name" value="ZINC_FINGER_C2H2_1"/>
    <property type="match status" value="4"/>
</dbReference>
<accession>U4U9D2</accession>
<evidence type="ECO:0000256" key="3">
    <source>
        <dbReference type="ARBA" id="ARBA00022723"/>
    </source>
</evidence>
<feature type="region of interest" description="Disordered" evidence="12">
    <location>
        <begin position="22"/>
        <end position="59"/>
    </location>
</feature>
<dbReference type="GO" id="GO:0008270">
    <property type="term" value="F:zinc ion binding"/>
    <property type="evidence" value="ECO:0007669"/>
    <property type="project" value="UniProtKB-KW"/>
</dbReference>
<keyword evidence="4" id="KW-0677">Repeat</keyword>
<feature type="region of interest" description="Disordered" evidence="12">
    <location>
        <begin position="86"/>
        <end position="125"/>
    </location>
</feature>
<proteinExistence type="inferred from homology"/>
<evidence type="ECO:0000259" key="13">
    <source>
        <dbReference type="PROSITE" id="PS50157"/>
    </source>
</evidence>
<feature type="compositionally biased region" description="Basic and acidic residues" evidence="12">
    <location>
        <begin position="50"/>
        <end position="59"/>
    </location>
</feature>
<protein>
    <recommendedName>
        <fullName evidence="13">C2H2-type domain-containing protein</fullName>
    </recommendedName>
</protein>
<comment type="similarity">
    <text evidence="2">Belongs to the krueppel C2H2-type zinc-finger protein family.</text>
</comment>
<feature type="domain" description="C2H2-type" evidence="13">
    <location>
        <begin position="220"/>
        <end position="247"/>
    </location>
</feature>
<evidence type="ECO:0000256" key="5">
    <source>
        <dbReference type="ARBA" id="ARBA00022771"/>
    </source>
</evidence>
<evidence type="ECO:0000313" key="14">
    <source>
        <dbReference type="EMBL" id="ERL87221.1"/>
    </source>
</evidence>
<dbReference type="GO" id="GO:0000981">
    <property type="term" value="F:DNA-binding transcription factor activity, RNA polymerase II-specific"/>
    <property type="evidence" value="ECO:0007669"/>
    <property type="project" value="TreeGrafter"/>
</dbReference>
<dbReference type="InterPro" id="IPR013087">
    <property type="entry name" value="Znf_C2H2_type"/>
</dbReference>
<name>U4U9D2_DENPD</name>
<dbReference type="Pfam" id="PF13465">
    <property type="entry name" value="zf-H2C2_2"/>
    <property type="match status" value="1"/>
</dbReference>
<keyword evidence="3" id="KW-0479">Metal-binding</keyword>
<dbReference type="Proteomes" id="UP000030742">
    <property type="component" value="Unassembled WGS sequence"/>
</dbReference>
<dbReference type="Pfam" id="PF00096">
    <property type="entry name" value="zf-C2H2"/>
    <property type="match status" value="2"/>
</dbReference>
<evidence type="ECO:0000256" key="6">
    <source>
        <dbReference type="ARBA" id="ARBA00022833"/>
    </source>
</evidence>
<keyword evidence="10" id="KW-0539">Nucleus</keyword>
<feature type="domain" description="C2H2-type" evidence="13">
    <location>
        <begin position="192"/>
        <end position="219"/>
    </location>
</feature>
<keyword evidence="5 11" id="KW-0863">Zinc-finger</keyword>
<dbReference type="FunFam" id="3.30.160.60:FF:000508">
    <property type="entry name" value="Myeloid zinc finger 1"/>
    <property type="match status" value="1"/>
</dbReference>
<evidence type="ECO:0000256" key="11">
    <source>
        <dbReference type="PROSITE-ProRule" id="PRU00042"/>
    </source>
</evidence>
<reference evidence="14 15" key="1">
    <citation type="journal article" date="2013" name="Genome Biol.">
        <title>Draft genome of the mountain pine beetle, Dendroctonus ponderosae Hopkins, a major forest pest.</title>
        <authorList>
            <person name="Keeling C.I."/>
            <person name="Yuen M.M."/>
            <person name="Liao N.Y."/>
            <person name="Docking T.R."/>
            <person name="Chan S.K."/>
            <person name="Taylor G.A."/>
            <person name="Palmquist D.L."/>
            <person name="Jackman S.D."/>
            <person name="Nguyen A."/>
            <person name="Li M."/>
            <person name="Henderson H."/>
            <person name="Janes J.K."/>
            <person name="Zhao Y."/>
            <person name="Pandoh P."/>
            <person name="Moore R."/>
            <person name="Sperling F.A."/>
            <person name="Huber D.P."/>
            <person name="Birol I."/>
            <person name="Jones S.J."/>
            <person name="Bohlmann J."/>
        </authorList>
    </citation>
    <scope>NUCLEOTIDE SEQUENCE</scope>
</reference>
<dbReference type="OrthoDB" id="8117402at2759"/>
<dbReference type="STRING" id="77166.U4U9D2"/>
<dbReference type="Gene3D" id="3.30.160.60">
    <property type="entry name" value="Classic Zinc Finger"/>
    <property type="match status" value="4"/>
</dbReference>
<gene>
    <name evidence="14" type="ORF">D910_04619</name>
</gene>
<evidence type="ECO:0000313" key="15">
    <source>
        <dbReference type="Proteomes" id="UP000030742"/>
    </source>
</evidence>
<evidence type="ECO:0000256" key="4">
    <source>
        <dbReference type="ARBA" id="ARBA00022737"/>
    </source>
</evidence>
<dbReference type="EMBL" id="KB631924">
    <property type="protein sequence ID" value="ERL87221.1"/>
    <property type="molecule type" value="Genomic_DNA"/>
</dbReference>
<organism evidence="14 15">
    <name type="scientific">Dendroctonus ponderosae</name>
    <name type="common">Mountain pine beetle</name>
    <dbReference type="NCBI Taxonomy" id="77166"/>
    <lineage>
        <taxon>Eukaryota</taxon>
        <taxon>Metazoa</taxon>
        <taxon>Ecdysozoa</taxon>
        <taxon>Arthropoda</taxon>
        <taxon>Hexapoda</taxon>
        <taxon>Insecta</taxon>
        <taxon>Pterygota</taxon>
        <taxon>Neoptera</taxon>
        <taxon>Endopterygota</taxon>
        <taxon>Coleoptera</taxon>
        <taxon>Polyphaga</taxon>
        <taxon>Cucujiformia</taxon>
        <taxon>Curculionidae</taxon>
        <taxon>Scolytinae</taxon>
        <taxon>Dendroctonus</taxon>
    </lineage>
</organism>
<evidence type="ECO:0000256" key="9">
    <source>
        <dbReference type="ARBA" id="ARBA00023163"/>
    </source>
</evidence>
<keyword evidence="7" id="KW-0805">Transcription regulation</keyword>
<feature type="domain" description="C2H2-type" evidence="13">
    <location>
        <begin position="248"/>
        <end position="276"/>
    </location>
</feature>
<evidence type="ECO:0000256" key="8">
    <source>
        <dbReference type="ARBA" id="ARBA00023125"/>
    </source>
</evidence>
<evidence type="ECO:0000256" key="12">
    <source>
        <dbReference type="SAM" id="MobiDB-lite"/>
    </source>
</evidence>